<name>A0A0A9FIB8_ARUDO</name>
<dbReference type="EMBL" id="GBRH01186922">
    <property type="protein sequence ID" value="JAE10974.1"/>
    <property type="molecule type" value="Transcribed_RNA"/>
</dbReference>
<reference evidence="1" key="1">
    <citation type="submission" date="2014-09" db="EMBL/GenBank/DDBJ databases">
        <authorList>
            <person name="Magalhaes I.L.F."/>
            <person name="Oliveira U."/>
            <person name="Santos F.R."/>
            <person name="Vidigal T.H.D.A."/>
            <person name="Brescovit A.D."/>
            <person name="Santos A.J."/>
        </authorList>
    </citation>
    <scope>NUCLEOTIDE SEQUENCE</scope>
    <source>
        <tissue evidence="1">Shoot tissue taken approximately 20 cm above the soil surface</tissue>
    </source>
</reference>
<sequence>MIGCSTELNTHAQR</sequence>
<organism evidence="1">
    <name type="scientific">Arundo donax</name>
    <name type="common">Giant reed</name>
    <name type="synonym">Donax arundinaceus</name>
    <dbReference type="NCBI Taxonomy" id="35708"/>
    <lineage>
        <taxon>Eukaryota</taxon>
        <taxon>Viridiplantae</taxon>
        <taxon>Streptophyta</taxon>
        <taxon>Embryophyta</taxon>
        <taxon>Tracheophyta</taxon>
        <taxon>Spermatophyta</taxon>
        <taxon>Magnoliopsida</taxon>
        <taxon>Liliopsida</taxon>
        <taxon>Poales</taxon>
        <taxon>Poaceae</taxon>
        <taxon>PACMAD clade</taxon>
        <taxon>Arundinoideae</taxon>
        <taxon>Arundineae</taxon>
        <taxon>Arundo</taxon>
    </lineage>
</organism>
<reference evidence="1" key="2">
    <citation type="journal article" date="2015" name="Data Brief">
        <title>Shoot transcriptome of the giant reed, Arundo donax.</title>
        <authorList>
            <person name="Barrero R.A."/>
            <person name="Guerrero F.D."/>
            <person name="Moolhuijzen P."/>
            <person name="Goolsby J.A."/>
            <person name="Tidwell J."/>
            <person name="Bellgard S.E."/>
            <person name="Bellgard M.I."/>
        </authorList>
    </citation>
    <scope>NUCLEOTIDE SEQUENCE</scope>
    <source>
        <tissue evidence="1">Shoot tissue taken approximately 20 cm above the soil surface</tissue>
    </source>
</reference>
<evidence type="ECO:0000313" key="1">
    <source>
        <dbReference type="EMBL" id="JAE10974.1"/>
    </source>
</evidence>
<protein>
    <submittedName>
        <fullName evidence="1">Uncharacterized protein</fullName>
    </submittedName>
</protein>
<accession>A0A0A9FIB8</accession>
<proteinExistence type="predicted"/>